<dbReference type="RefSeq" id="WP_175487373.1">
    <property type="nucleotide sequence ID" value="NZ_FNDK01000003.1"/>
</dbReference>
<organism evidence="4 5">
    <name type="scientific">Alteribacillus persepolensis</name>
    <dbReference type="NCBI Taxonomy" id="568899"/>
    <lineage>
        <taxon>Bacteria</taxon>
        <taxon>Bacillati</taxon>
        <taxon>Bacillota</taxon>
        <taxon>Bacilli</taxon>
        <taxon>Bacillales</taxon>
        <taxon>Bacillaceae</taxon>
        <taxon>Alteribacillus</taxon>
    </lineage>
</organism>
<feature type="domain" description="BD-FAE-like" evidence="3">
    <location>
        <begin position="61"/>
        <end position="278"/>
    </location>
</feature>
<dbReference type="Proteomes" id="UP000199163">
    <property type="component" value="Unassembled WGS sequence"/>
</dbReference>
<dbReference type="InterPro" id="IPR029058">
    <property type="entry name" value="AB_hydrolase_fold"/>
</dbReference>
<dbReference type="Gene3D" id="3.40.50.1820">
    <property type="entry name" value="alpha/beta hydrolase"/>
    <property type="match status" value="1"/>
</dbReference>
<feature type="chain" id="PRO_5011495211" evidence="2">
    <location>
        <begin position="23"/>
        <end position="321"/>
    </location>
</feature>
<evidence type="ECO:0000256" key="1">
    <source>
        <dbReference type="ARBA" id="ARBA00022801"/>
    </source>
</evidence>
<dbReference type="AlphaFoldDB" id="A0A1G8ASW1"/>
<dbReference type="Pfam" id="PF20434">
    <property type="entry name" value="BD-FAE"/>
    <property type="match status" value="1"/>
</dbReference>
<gene>
    <name evidence="4" type="ORF">SAMN05192534_1039</name>
</gene>
<sequence length="321" mass="34701">MKSKCIAAFLIICLLIPIAAQASPKSQPLEVPIKKPYVDLISDVVYAQPDTYGYSNYPLEMDVLVPDTEETLPAVLFIPGGGFMSANNDKSIQQRMEIAEAGYVVASMEYRVTPQSSFPEPLHDVKSAIRFLRANAEKFHIDPEQVAVMGSSAGGYLSSFAGVTNGDSSFDTGMYTEESSDVQAVINLYGLSDLTKVGEGKPEDLAALHDSPSAPEAMWVNGPSVFGPGGSIHDNLEAADKANPISYVSEDDPPFLLMHGDKDNLVLASQTEILHEALAEAEVDTTRYVVKGAGHGGIEWVQPKVTKMLIDFLDDTLKEKK</sequence>
<evidence type="ECO:0000259" key="3">
    <source>
        <dbReference type="Pfam" id="PF20434"/>
    </source>
</evidence>
<evidence type="ECO:0000313" key="5">
    <source>
        <dbReference type="Proteomes" id="UP000199163"/>
    </source>
</evidence>
<reference evidence="4 5" key="1">
    <citation type="submission" date="2016-10" db="EMBL/GenBank/DDBJ databases">
        <authorList>
            <person name="de Groot N.N."/>
        </authorList>
    </citation>
    <scope>NUCLEOTIDE SEQUENCE [LARGE SCALE GENOMIC DNA]</scope>
    <source>
        <strain evidence="4 5">DSM 21632</strain>
    </source>
</reference>
<dbReference type="STRING" id="568899.SAMN05192534_1039"/>
<keyword evidence="1" id="KW-0378">Hydrolase</keyword>
<feature type="signal peptide" evidence="2">
    <location>
        <begin position="1"/>
        <end position="22"/>
    </location>
</feature>
<dbReference type="PANTHER" id="PTHR48081:SF13">
    <property type="entry name" value="ALPHA_BETA HYDROLASE"/>
    <property type="match status" value="1"/>
</dbReference>
<dbReference type="InterPro" id="IPR049492">
    <property type="entry name" value="BD-FAE-like_dom"/>
</dbReference>
<evidence type="ECO:0000313" key="4">
    <source>
        <dbReference type="EMBL" id="SDH24152.1"/>
    </source>
</evidence>
<dbReference type="EMBL" id="FNDK01000003">
    <property type="protein sequence ID" value="SDH24152.1"/>
    <property type="molecule type" value="Genomic_DNA"/>
</dbReference>
<dbReference type="GO" id="GO:0016787">
    <property type="term" value="F:hydrolase activity"/>
    <property type="evidence" value="ECO:0007669"/>
    <property type="project" value="UniProtKB-KW"/>
</dbReference>
<protein>
    <submittedName>
        <fullName evidence="4">Acetyl esterase/lipase</fullName>
    </submittedName>
</protein>
<evidence type="ECO:0000256" key="2">
    <source>
        <dbReference type="SAM" id="SignalP"/>
    </source>
</evidence>
<dbReference type="PANTHER" id="PTHR48081">
    <property type="entry name" value="AB HYDROLASE SUPERFAMILY PROTEIN C4A8.06C"/>
    <property type="match status" value="1"/>
</dbReference>
<proteinExistence type="predicted"/>
<dbReference type="InterPro" id="IPR050300">
    <property type="entry name" value="GDXG_lipolytic_enzyme"/>
</dbReference>
<keyword evidence="2" id="KW-0732">Signal</keyword>
<dbReference type="SUPFAM" id="SSF53474">
    <property type="entry name" value="alpha/beta-Hydrolases"/>
    <property type="match status" value="1"/>
</dbReference>
<accession>A0A1G8ASW1</accession>
<keyword evidence="5" id="KW-1185">Reference proteome</keyword>
<name>A0A1G8ASW1_9BACI</name>